<gene>
    <name evidence="4" type="ORF">Sango_2733400</name>
</gene>
<keyword evidence="3" id="KW-0732">Signal</keyword>
<accession>A0AAE1VZI1</accession>
<dbReference type="AlphaFoldDB" id="A0AAE1VZI1"/>
<feature type="chain" id="PRO_5041911020" evidence="3">
    <location>
        <begin position="25"/>
        <end position="245"/>
    </location>
</feature>
<protein>
    <submittedName>
        <fullName evidence="4">Asparagine--tRNA ligase, cytoplasmic 1</fullName>
    </submittedName>
</protein>
<dbReference type="SUPFAM" id="SSF55681">
    <property type="entry name" value="Class II aaRS and biotin synthetases"/>
    <property type="match status" value="1"/>
</dbReference>
<comment type="caution">
    <text evidence="4">The sequence shown here is derived from an EMBL/GenBank/DDBJ whole genome shotgun (WGS) entry which is preliminary data.</text>
</comment>
<sequence length="245" mass="27944">MPRHMLPTHSSRSMVSFMCMLVLSQSVIEQQATAKASKEEIVAAVGELTKAKENLSKLHERYKLVERCKLGGGIPKKDGKIDYAEEFFSRQAILTVSGLLGVETYACALVVCIPLGQHFEQNTCIFQDILLNFGWWNLRLHLLIYSCHSQEAAKARKFENKVEWGIDLASEHERYLTKEKSKTPVIVYNYPEAIKACDVKVNEDNKTVAEMECLYLRWELIGVAKEKRTMTFSSKVKKNFVNTIC</sequence>
<name>A0AAE1VZI1_9LAMI</name>
<proteinExistence type="predicted"/>
<feature type="signal peptide" evidence="3">
    <location>
        <begin position="1"/>
        <end position="24"/>
    </location>
</feature>
<evidence type="ECO:0000313" key="5">
    <source>
        <dbReference type="Proteomes" id="UP001289374"/>
    </source>
</evidence>
<dbReference type="GO" id="GO:0006421">
    <property type="term" value="P:asparaginyl-tRNA aminoacylation"/>
    <property type="evidence" value="ECO:0007669"/>
    <property type="project" value="TreeGrafter"/>
</dbReference>
<keyword evidence="4" id="KW-0436">Ligase</keyword>
<reference evidence="4" key="1">
    <citation type="submission" date="2020-06" db="EMBL/GenBank/DDBJ databases">
        <authorList>
            <person name="Li T."/>
            <person name="Hu X."/>
            <person name="Zhang T."/>
            <person name="Song X."/>
            <person name="Zhang H."/>
            <person name="Dai N."/>
            <person name="Sheng W."/>
            <person name="Hou X."/>
            <person name="Wei L."/>
        </authorList>
    </citation>
    <scope>NUCLEOTIDE SEQUENCE</scope>
    <source>
        <strain evidence="4">K16</strain>
        <tissue evidence="4">Leaf</tissue>
    </source>
</reference>
<dbReference type="EMBL" id="JACGWL010000938">
    <property type="protein sequence ID" value="KAK4381145.1"/>
    <property type="molecule type" value="Genomic_DNA"/>
</dbReference>
<dbReference type="PANTHER" id="PTHR22594">
    <property type="entry name" value="ASPARTYL/LYSYL-TRNA SYNTHETASE"/>
    <property type="match status" value="1"/>
</dbReference>
<organism evidence="4 5">
    <name type="scientific">Sesamum angolense</name>
    <dbReference type="NCBI Taxonomy" id="2727404"/>
    <lineage>
        <taxon>Eukaryota</taxon>
        <taxon>Viridiplantae</taxon>
        <taxon>Streptophyta</taxon>
        <taxon>Embryophyta</taxon>
        <taxon>Tracheophyta</taxon>
        <taxon>Spermatophyta</taxon>
        <taxon>Magnoliopsida</taxon>
        <taxon>eudicotyledons</taxon>
        <taxon>Gunneridae</taxon>
        <taxon>Pentapetalae</taxon>
        <taxon>asterids</taxon>
        <taxon>lamiids</taxon>
        <taxon>Lamiales</taxon>
        <taxon>Pedaliaceae</taxon>
        <taxon>Sesamum</taxon>
    </lineage>
</organism>
<evidence type="ECO:0000256" key="2">
    <source>
        <dbReference type="ARBA" id="ARBA00023146"/>
    </source>
</evidence>
<keyword evidence="2" id="KW-0030">Aminoacyl-tRNA synthetase</keyword>
<dbReference type="GO" id="GO:0005739">
    <property type="term" value="C:mitochondrion"/>
    <property type="evidence" value="ECO:0007669"/>
    <property type="project" value="TreeGrafter"/>
</dbReference>
<dbReference type="Proteomes" id="UP001289374">
    <property type="component" value="Unassembled WGS sequence"/>
</dbReference>
<dbReference type="Gene3D" id="3.30.930.10">
    <property type="entry name" value="Bira Bifunctional Protein, Domain 2"/>
    <property type="match status" value="1"/>
</dbReference>
<dbReference type="InterPro" id="IPR045864">
    <property type="entry name" value="aa-tRNA-synth_II/BPL/LPL"/>
</dbReference>
<evidence type="ECO:0000256" key="1">
    <source>
        <dbReference type="ARBA" id="ARBA00022917"/>
    </source>
</evidence>
<evidence type="ECO:0000313" key="4">
    <source>
        <dbReference type="EMBL" id="KAK4381145.1"/>
    </source>
</evidence>
<keyword evidence="5" id="KW-1185">Reference proteome</keyword>
<keyword evidence="1" id="KW-0648">Protein biosynthesis</keyword>
<dbReference type="PANTHER" id="PTHR22594:SF54">
    <property type="entry name" value="ASPARAGINE--TRNA LIGASE, CYTOPLASMIC 1-RELATED"/>
    <property type="match status" value="1"/>
</dbReference>
<dbReference type="GO" id="GO:0004816">
    <property type="term" value="F:asparagine-tRNA ligase activity"/>
    <property type="evidence" value="ECO:0007669"/>
    <property type="project" value="TreeGrafter"/>
</dbReference>
<reference evidence="4" key="2">
    <citation type="journal article" date="2024" name="Plant">
        <title>Genomic evolution and insights into agronomic trait innovations of Sesamum species.</title>
        <authorList>
            <person name="Miao H."/>
            <person name="Wang L."/>
            <person name="Qu L."/>
            <person name="Liu H."/>
            <person name="Sun Y."/>
            <person name="Le M."/>
            <person name="Wang Q."/>
            <person name="Wei S."/>
            <person name="Zheng Y."/>
            <person name="Lin W."/>
            <person name="Duan Y."/>
            <person name="Cao H."/>
            <person name="Xiong S."/>
            <person name="Wang X."/>
            <person name="Wei L."/>
            <person name="Li C."/>
            <person name="Ma Q."/>
            <person name="Ju M."/>
            <person name="Zhao R."/>
            <person name="Li G."/>
            <person name="Mu C."/>
            <person name="Tian Q."/>
            <person name="Mei H."/>
            <person name="Zhang T."/>
            <person name="Gao T."/>
            <person name="Zhang H."/>
        </authorList>
    </citation>
    <scope>NUCLEOTIDE SEQUENCE</scope>
    <source>
        <strain evidence="4">K16</strain>
    </source>
</reference>
<dbReference type="GO" id="GO:0005524">
    <property type="term" value="F:ATP binding"/>
    <property type="evidence" value="ECO:0007669"/>
    <property type="project" value="UniProtKB-KW"/>
</dbReference>
<evidence type="ECO:0000256" key="3">
    <source>
        <dbReference type="SAM" id="SignalP"/>
    </source>
</evidence>